<keyword evidence="3" id="KW-1185">Reference proteome</keyword>
<dbReference type="AlphaFoldDB" id="A0A8X9A887"/>
<organism evidence="2">
    <name type="scientific">Salvia splendens</name>
    <name type="common">Scarlet sage</name>
    <dbReference type="NCBI Taxonomy" id="180675"/>
    <lineage>
        <taxon>Eukaryota</taxon>
        <taxon>Viridiplantae</taxon>
        <taxon>Streptophyta</taxon>
        <taxon>Embryophyta</taxon>
        <taxon>Tracheophyta</taxon>
        <taxon>Spermatophyta</taxon>
        <taxon>Magnoliopsida</taxon>
        <taxon>eudicotyledons</taxon>
        <taxon>Gunneridae</taxon>
        <taxon>Pentapetalae</taxon>
        <taxon>asterids</taxon>
        <taxon>lamiids</taxon>
        <taxon>Lamiales</taxon>
        <taxon>Lamiaceae</taxon>
        <taxon>Nepetoideae</taxon>
        <taxon>Mentheae</taxon>
        <taxon>Salviinae</taxon>
        <taxon>Salvia</taxon>
        <taxon>Salvia subgen. Calosphace</taxon>
        <taxon>core Calosphace</taxon>
    </lineage>
</organism>
<dbReference type="EMBL" id="PNBA02000002">
    <property type="protein sequence ID" value="KAG6432058.1"/>
    <property type="molecule type" value="Genomic_DNA"/>
</dbReference>
<feature type="transmembrane region" description="Helical" evidence="1">
    <location>
        <begin position="20"/>
        <end position="44"/>
    </location>
</feature>
<evidence type="ECO:0000256" key="1">
    <source>
        <dbReference type="SAM" id="Phobius"/>
    </source>
</evidence>
<name>A0A8X9A887_SALSN</name>
<reference evidence="2" key="1">
    <citation type="submission" date="2018-01" db="EMBL/GenBank/DDBJ databases">
        <authorList>
            <person name="Mao J.F."/>
        </authorList>
    </citation>
    <scope>NUCLEOTIDE SEQUENCE</scope>
    <source>
        <strain evidence="2">Huo1</strain>
        <tissue evidence="2">Leaf</tissue>
    </source>
</reference>
<accession>A0A8X9A887</accession>
<comment type="caution">
    <text evidence="2">The sequence shown here is derived from an EMBL/GenBank/DDBJ whole genome shotgun (WGS) entry which is preliminary data.</text>
</comment>
<keyword evidence="1" id="KW-0812">Transmembrane</keyword>
<dbReference type="PANTHER" id="PTHR33430">
    <property type="entry name" value="MATERNAL EFFECT EMBRYO ARREST PROTEIN"/>
    <property type="match status" value="1"/>
</dbReference>
<gene>
    <name evidence="2" type="ORF">SASPL_103631</name>
</gene>
<keyword evidence="1" id="KW-1133">Transmembrane helix</keyword>
<feature type="transmembrane region" description="Helical" evidence="1">
    <location>
        <begin position="116"/>
        <end position="137"/>
    </location>
</feature>
<reference evidence="2" key="2">
    <citation type="submission" date="2020-08" db="EMBL/GenBank/DDBJ databases">
        <title>Plant Genome Project.</title>
        <authorList>
            <person name="Zhang R.-G."/>
        </authorList>
    </citation>
    <scope>NUCLEOTIDE SEQUENCE</scope>
    <source>
        <strain evidence="2">Huo1</strain>
        <tissue evidence="2">Leaf</tissue>
    </source>
</reference>
<evidence type="ECO:0000313" key="2">
    <source>
        <dbReference type="EMBL" id="KAG6432058.1"/>
    </source>
</evidence>
<feature type="transmembrane region" description="Helical" evidence="1">
    <location>
        <begin position="157"/>
        <end position="182"/>
    </location>
</feature>
<evidence type="ECO:0000313" key="3">
    <source>
        <dbReference type="Proteomes" id="UP000298416"/>
    </source>
</evidence>
<protein>
    <submittedName>
        <fullName evidence="2">Uncharacterized protein</fullName>
    </submittedName>
</protein>
<dbReference type="PANTHER" id="PTHR33430:SF6">
    <property type="entry name" value="MATERNAL EFFECT EMBRYO ARREST PROTEIN"/>
    <property type="match status" value="1"/>
</dbReference>
<sequence>MVEEKSTTTTTTAAAKQSTLIHVTALDGIVTMNSLFTAAMFIGLSMTAPENATTVVVAACTAKPETVRQLIVYEVLSFSCFLFSSLLAQSLKLQINLRNNMKDPSQARMNVRHLKYCLSAAAGGSVVGCVFLMLSIVDFIRVKLGSLSCGGKPVTAVVVLVVLVGCGLVVYAVTAVIALVVVDDEEEEVVSEP</sequence>
<feature type="transmembrane region" description="Helical" evidence="1">
    <location>
        <begin position="71"/>
        <end position="95"/>
    </location>
</feature>
<proteinExistence type="predicted"/>
<keyword evidence="1" id="KW-0472">Membrane</keyword>
<dbReference type="Proteomes" id="UP000298416">
    <property type="component" value="Unassembled WGS sequence"/>
</dbReference>